<dbReference type="AlphaFoldDB" id="A0A182NYX0"/>
<name>A0A182NYX0_9DIPT</name>
<evidence type="ECO:0000313" key="1">
    <source>
        <dbReference type="EnsemblMetazoa" id="ADIR015009-PA"/>
    </source>
</evidence>
<protein>
    <submittedName>
        <fullName evidence="1">Uncharacterized protein</fullName>
    </submittedName>
</protein>
<dbReference type="VEuPathDB" id="VectorBase:ADIR015009"/>
<sequence>MVLKSSKRIGRPDNNLLHGIVNNTGLESRNVI</sequence>
<proteinExistence type="predicted"/>
<accession>A0A182NYX0</accession>
<reference evidence="1" key="2">
    <citation type="submission" date="2020-05" db="UniProtKB">
        <authorList>
            <consortium name="EnsemblMetazoa"/>
        </authorList>
    </citation>
    <scope>IDENTIFICATION</scope>
    <source>
        <strain evidence="1">WRAIR2</strain>
    </source>
</reference>
<keyword evidence="2" id="KW-1185">Reference proteome</keyword>
<dbReference type="Proteomes" id="UP000075884">
    <property type="component" value="Unassembled WGS sequence"/>
</dbReference>
<dbReference type="EnsemblMetazoa" id="ADIR015009-RA">
    <property type="protein sequence ID" value="ADIR015009-PA"/>
    <property type="gene ID" value="ADIR015009"/>
</dbReference>
<reference evidence="2" key="1">
    <citation type="submission" date="2013-03" db="EMBL/GenBank/DDBJ databases">
        <title>The Genome Sequence of Anopheles dirus WRAIR2.</title>
        <authorList>
            <consortium name="The Broad Institute Genomics Platform"/>
            <person name="Neafsey D.E."/>
            <person name="Walton C."/>
            <person name="Walker B."/>
            <person name="Young S.K."/>
            <person name="Zeng Q."/>
            <person name="Gargeya S."/>
            <person name="Fitzgerald M."/>
            <person name="Haas B."/>
            <person name="Abouelleil A."/>
            <person name="Allen A.W."/>
            <person name="Alvarado L."/>
            <person name="Arachchi H.M."/>
            <person name="Berlin A.M."/>
            <person name="Chapman S.B."/>
            <person name="Gainer-Dewar J."/>
            <person name="Goldberg J."/>
            <person name="Griggs A."/>
            <person name="Gujja S."/>
            <person name="Hansen M."/>
            <person name="Howarth C."/>
            <person name="Imamovic A."/>
            <person name="Ireland A."/>
            <person name="Larimer J."/>
            <person name="McCowan C."/>
            <person name="Murphy C."/>
            <person name="Pearson M."/>
            <person name="Poon T.W."/>
            <person name="Priest M."/>
            <person name="Roberts A."/>
            <person name="Saif S."/>
            <person name="Shea T."/>
            <person name="Sisk P."/>
            <person name="Sykes S."/>
            <person name="Wortman J."/>
            <person name="Nusbaum C."/>
            <person name="Birren B."/>
        </authorList>
    </citation>
    <scope>NUCLEOTIDE SEQUENCE [LARGE SCALE GENOMIC DNA]</scope>
    <source>
        <strain evidence="2">WRAIR2</strain>
    </source>
</reference>
<organism evidence="1 2">
    <name type="scientific">Anopheles dirus</name>
    <dbReference type="NCBI Taxonomy" id="7168"/>
    <lineage>
        <taxon>Eukaryota</taxon>
        <taxon>Metazoa</taxon>
        <taxon>Ecdysozoa</taxon>
        <taxon>Arthropoda</taxon>
        <taxon>Hexapoda</taxon>
        <taxon>Insecta</taxon>
        <taxon>Pterygota</taxon>
        <taxon>Neoptera</taxon>
        <taxon>Endopterygota</taxon>
        <taxon>Diptera</taxon>
        <taxon>Nematocera</taxon>
        <taxon>Culicoidea</taxon>
        <taxon>Culicidae</taxon>
        <taxon>Anophelinae</taxon>
        <taxon>Anopheles</taxon>
    </lineage>
</organism>
<evidence type="ECO:0000313" key="2">
    <source>
        <dbReference type="Proteomes" id="UP000075884"/>
    </source>
</evidence>